<dbReference type="Gene3D" id="3.40.390.10">
    <property type="entry name" value="Collagenase (Catalytic Domain)"/>
    <property type="match status" value="1"/>
</dbReference>
<organism evidence="2 3">
    <name type="scientific">Streptomyces silvisoli</name>
    <dbReference type="NCBI Taxonomy" id="3034235"/>
    <lineage>
        <taxon>Bacteria</taxon>
        <taxon>Bacillati</taxon>
        <taxon>Actinomycetota</taxon>
        <taxon>Actinomycetes</taxon>
        <taxon>Kitasatosporales</taxon>
        <taxon>Streptomycetaceae</taxon>
        <taxon>Streptomyces</taxon>
    </lineage>
</organism>
<dbReference type="EMBL" id="JARJBC010000012">
    <property type="protein sequence ID" value="MDF3291516.1"/>
    <property type="molecule type" value="Genomic_DNA"/>
</dbReference>
<dbReference type="Proteomes" id="UP001216579">
    <property type="component" value="Unassembled WGS sequence"/>
</dbReference>
<feature type="signal peptide" evidence="1">
    <location>
        <begin position="1"/>
        <end position="27"/>
    </location>
</feature>
<accession>A0ABT5ZPD3</accession>
<gene>
    <name evidence="2" type="ORF">P3G67_20225</name>
</gene>
<proteinExistence type="predicted"/>
<name>A0ABT5ZPD3_9ACTN</name>
<evidence type="ECO:0000313" key="2">
    <source>
        <dbReference type="EMBL" id="MDF3291516.1"/>
    </source>
</evidence>
<keyword evidence="1" id="KW-0732">Signal</keyword>
<protein>
    <recommendedName>
        <fullName evidence="4">Peptidase M10 metallopeptidase domain-containing protein</fullName>
    </recommendedName>
</protein>
<reference evidence="2 3" key="1">
    <citation type="submission" date="2023-03" db="EMBL/GenBank/DDBJ databases">
        <title>Draft genome sequence of Streptomyces sp. RB6PN23 isolated from peat swamp forest in Thailand.</title>
        <authorList>
            <person name="Klaysubun C."/>
            <person name="Duangmal K."/>
        </authorList>
    </citation>
    <scope>NUCLEOTIDE SEQUENCE [LARGE SCALE GENOMIC DNA]</scope>
    <source>
        <strain evidence="2 3">RB6PN23</strain>
    </source>
</reference>
<evidence type="ECO:0000313" key="3">
    <source>
        <dbReference type="Proteomes" id="UP001216579"/>
    </source>
</evidence>
<feature type="chain" id="PRO_5045171942" description="Peptidase M10 metallopeptidase domain-containing protein" evidence="1">
    <location>
        <begin position="28"/>
        <end position="230"/>
    </location>
</feature>
<dbReference type="InterPro" id="IPR024079">
    <property type="entry name" value="MetalloPept_cat_dom_sf"/>
</dbReference>
<keyword evidence="3" id="KW-1185">Reference proteome</keyword>
<sequence length="230" mass="24829">MKTRTAAVLLAVVAAVVAVTTAPTASAAQVYSGRGWAIETSWGIHSVNRSEPYTFTFTSAAARERLTPYIAPVLGQLSSATGAKFVLSRTVEGFTGGCPTKHHLVMSLDYRPLNGQRGMSRALPCYDTVDHSAFGGIARIDSEYWTPAWKDPDWWKANAVVHEIGHLVGLDHPNAKDAKGADIPFRCVTDARGFRPLMCSPNGGYSGSRGGRFTDFDLAGLRQLGRNWTA</sequence>
<comment type="caution">
    <text evidence="2">The sequence shown here is derived from an EMBL/GenBank/DDBJ whole genome shotgun (WGS) entry which is preliminary data.</text>
</comment>
<dbReference type="RefSeq" id="WP_276094687.1">
    <property type="nucleotide sequence ID" value="NZ_JARJBC010000012.1"/>
</dbReference>
<evidence type="ECO:0008006" key="4">
    <source>
        <dbReference type="Google" id="ProtNLM"/>
    </source>
</evidence>
<evidence type="ECO:0000256" key="1">
    <source>
        <dbReference type="SAM" id="SignalP"/>
    </source>
</evidence>
<dbReference type="SUPFAM" id="SSF55486">
    <property type="entry name" value="Metalloproteases ('zincins'), catalytic domain"/>
    <property type="match status" value="1"/>
</dbReference>